<comment type="caution">
    <text evidence="3">The sequence shown here is derived from an EMBL/GenBank/DDBJ whole genome shotgun (WGS) entry which is preliminary data.</text>
</comment>
<reference evidence="3 4" key="1">
    <citation type="submission" date="2020-08" db="EMBL/GenBank/DDBJ databases">
        <title>Oceanospirillum sp. nov. isolated from marine sediment.</title>
        <authorList>
            <person name="Ji X."/>
        </authorList>
    </citation>
    <scope>NUCLEOTIDE SEQUENCE [LARGE SCALE GENOMIC DNA]</scope>
    <source>
        <strain evidence="3 4">D5</strain>
    </source>
</reference>
<dbReference type="Gene3D" id="3.90.1150.10">
    <property type="entry name" value="Aspartate Aminotransferase, domain 1"/>
    <property type="match status" value="1"/>
</dbReference>
<dbReference type="InterPro" id="IPR018228">
    <property type="entry name" value="DNase_TatD-rel_CS"/>
</dbReference>
<protein>
    <submittedName>
        <fullName evidence="3">Aminotransferase class V-fold PLP-dependent enzyme</fullName>
    </submittedName>
</protein>
<dbReference type="SUPFAM" id="SSF53383">
    <property type="entry name" value="PLP-dependent transferases"/>
    <property type="match status" value="1"/>
</dbReference>
<dbReference type="Gene3D" id="3.40.640.10">
    <property type="entry name" value="Type I PLP-dependent aspartate aminotransferase-like (Major domain)"/>
    <property type="match status" value="1"/>
</dbReference>
<dbReference type="PANTHER" id="PTHR43686:SF1">
    <property type="entry name" value="AMINOTRAN_5 DOMAIN-CONTAINING PROTEIN"/>
    <property type="match status" value="1"/>
</dbReference>
<keyword evidence="3" id="KW-0032">Aminotransferase</keyword>
<feature type="domain" description="Aminotransferase class V" evidence="2">
    <location>
        <begin position="30"/>
        <end position="405"/>
    </location>
</feature>
<evidence type="ECO:0000259" key="2">
    <source>
        <dbReference type="Pfam" id="PF00266"/>
    </source>
</evidence>
<keyword evidence="4" id="KW-1185">Reference proteome</keyword>
<name>A0A839IKU8_9GAMM</name>
<accession>A0A839IKU8</accession>
<gene>
    <name evidence="3" type="ORF">H4O21_02950</name>
</gene>
<dbReference type="InterPro" id="IPR015421">
    <property type="entry name" value="PyrdxlP-dep_Trfase_major"/>
</dbReference>
<keyword evidence="1" id="KW-0663">Pyridoxal phosphate</keyword>
<dbReference type="RefSeq" id="WP_182807333.1">
    <property type="nucleotide sequence ID" value="NZ_JACJFM010000002.1"/>
</dbReference>
<evidence type="ECO:0000313" key="3">
    <source>
        <dbReference type="EMBL" id="MBB1485568.1"/>
    </source>
</evidence>
<evidence type="ECO:0000256" key="1">
    <source>
        <dbReference type="ARBA" id="ARBA00022898"/>
    </source>
</evidence>
<dbReference type="PANTHER" id="PTHR43686">
    <property type="entry name" value="SULFURTRANSFERASE-RELATED"/>
    <property type="match status" value="1"/>
</dbReference>
<organism evidence="3 4">
    <name type="scientific">Oceanospirillum sediminis</name>
    <dbReference type="NCBI Taxonomy" id="2760088"/>
    <lineage>
        <taxon>Bacteria</taxon>
        <taxon>Pseudomonadati</taxon>
        <taxon>Pseudomonadota</taxon>
        <taxon>Gammaproteobacteria</taxon>
        <taxon>Oceanospirillales</taxon>
        <taxon>Oceanospirillaceae</taxon>
        <taxon>Oceanospirillum</taxon>
    </lineage>
</organism>
<dbReference type="EMBL" id="JACJFM010000002">
    <property type="protein sequence ID" value="MBB1485568.1"/>
    <property type="molecule type" value="Genomic_DNA"/>
</dbReference>
<sequence length="577" mass="64789">MAEIQFQQIRDDIIGDDHQIQTPFGYKPLVYADYTASGRSLSSIEDFIRHKVLPFYANTHSESSFTGRQSTHLREQARKSIRSALKASQDYSIIFAGSGATAAINKLIGIMNLMLPATLDERYQLDKQIPDSERPVVFIGPYEHHSNELPWRESIATVVTIPLNIRGTLDIEALEQALQSYQHRAMKIGSFSAASNVTGIKTDVSSVTQLLHRYQALSFWDYAAAGPYAGIDLSELKADALFISPHKFIGGPGTPGVLVIHQKLTANTIPAAPGGGTVSYVTPRDHRYIQDPERREEGGTPGIIESIRAGLVFQLQQQTGTERIEHREHQLIQRLFKRWQNYDNIQILGGTEAERLSICSFQIMHTLPSGETRPLHYGFIVALLNDLFGIQARGGCSCAGPYGHHLLNLDQQTSKAIEQQIQAGYSLLRPGWVRINLNYFIDDATADYLIRAVELIAEHGWRLLPSYQYDGNRGIWRYQGQVAGTQKQTTEAQTQDLPVHLTDALQAYQTEPAYQTGAESQSDNPIIIHQRPTTDDYQWLLREAYTLLTTKRQTGSRLDLPEDVSRLCWFLLPQDIS</sequence>
<dbReference type="Pfam" id="PF00266">
    <property type="entry name" value="Aminotran_5"/>
    <property type="match status" value="1"/>
</dbReference>
<keyword evidence="3" id="KW-0808">Transferase</keyword>
<dbReference type="Proteomes" id="UP000565262">
    <property type="component" value="Unassembled WGS sequence"/>
</dbReference>
<dbReference type="InterPro" id="IPR000192">
    <property type="entry name" value="Aminotrans_V_dom"/>
</dbReference>
<dbReference type="InterPro" id="IPR015422">
    <property type="entry name" value="PyrdxlP-dep_Trfase_small"/>
</dbReference>
<dbReference type="GO" id="GO:0008483">
    <property type="term" value="F:transaminase activity"/>
    <property type="evidence" value="ECO:0007669"/>
    <property type="project" value="UniProtKB-KW"/>
</dbReference>
<dbReference type="PROSITE" id="PS01090">
    <property type="entry name" value="TATD_2"/>
    <property type="match status" value="1"/>
</dbReference>
<dbReference type="AlphaFoldDB" id="A0A839IKU8"/>
<proteinExistence type="predicted"/>
<evidence type="ECO:0000313" key="4">
    <source>
        <dbReference type="Proteomes" id="UP000565262"/>
    </source>
</evidence>
<dbReference type="InterPro" id="IPR015424">
    <property type="entry name" value="PyrdxlP-dep_Trfase"/>
</dbReference>